<keyword evidence="3" id="KW-1185">Reference proteome</keyword>
<name>A0ABD3FEK0_9STRA</name>
<evidence type="ECO:0008006" key="4">
    <source>
        <dbReference type="Google" id="ProtNLM"/>
    </source>
</evidence>
<dbReference type="EMBL" id="JBIMZQ010000023">
    <property type="protein sequence ID" value="KAL3664739.1"/>
    <property type="molecule type" value="Genomic_DNA"/>
</dbReference>
<evidence type="ECO:0000313" key="3">
    <source>
        <dbReference type="Proteomes" id="UP001632037"/>
    </source>
</evidence>
<protein>
    <recommendedName>
        <fullName evidence="4">PH domain-containing protein</fullName>
    </recommendedName>
</protein>
<sequence>MSQLIKRANSYIDQEPPCNGSMPQALTCSPESEPSEELTQFEGTTVFNPSSSTYRYSMTVKSGSLRVWIENCETKEQW</sequence>
<proteinExistence type="predicted"/>
<organism evidence="2 3">
    <name type="scientific">Phytophthora oleae</name>
    <dbReference type="NCBI Taxonomy" id="2107226"/>
    <lineage>
        <taxon>Eukaryota</taxon>
        <taxon>Sar</taxon>
        <taxon>Stramenopiles</taxon>
        <taxon>Oomycota</taxon>
        <taxon>Peronosporomycetes</taxon>
        <taxon>Peronosporales</taxon>
        <taxon>Peronosporaceae</taxon>
        <taxon>Phytophthora</taxon>
    </lineage>
</organism>
<evidence type="ECO:0000256" key="1">
    <source>
        <dbReference type="SAM" id="MobiDB-lite"/>
    </source>
</evidence>
<dbReference type="Proteomes" id="UP001632037">
    <property type="component" value="Unassembled WGS sequence"/>
</dbReference>
<reference evidence="2 3" key="1">
    <citation type="submission" date="2024-09" db="EMBL/GenBank/DDBJ databases">
        <title>Genome sequencing and assembly of Phytophthora oleae, isolate VK10A, causative agent of rot of olive drupes.</title>
        <authorList>
            <person name="Conti Taguali S."/>
            <person name="Riolo M."/>
            <person name="La Spada F."/>
            <person name="Cacciola S.O."/>
            <person name="Dionisio G."/>
        </authorList>
    </citation>
    <scope>NUCLEOTIDE SEQUENCE [LARGE SCALE GENOMIC DNA]</scope>
    <source>
        <strain evidence="2 3">VK10A</strain>
    </source>
</reference>
<accession>A0ABD3FEK0</accession>
<dbReference type="AlphaFoldDB" id="A0ABD3FEK0"/>
<feature type="region of interest" description="Disordered" evidence="1">
    <location>
        <begin position="1"/>
        <end position="44"/>
    </location>
</feature>
<feature type="compositionally biased region" description="Polar residues" evidence="1">
    <location>
        <begin position="21"/>
        <end position="44"/>
    </location>
</feature>
<gene>
    <name evidence="2" type="ORF">V7S43_010487</name>
</gene>
<evidence type="ECO:0000313" key="2">
    <source>
        <dbReference type="EMBL" id="KAL3664739.1"/>
    </source>
</evidence>
<comment type="caution">
    <text evidence="2">The sequence shown here is derived from an EMBL/GenBank/DDBJ whole genome shotgun (WGS) entry which is preliminary data.</text>
</comment>